<protein>
    <submittedName>
        <fullName evidence="2">Uncharacterized protein</fullName>
    </submittedName>
</protein>
<feature type="compositionally biased region" description="Gly residues" evidence="1">
    <location>
        <begin position="68"/>
        <end position="88"/>
    </location>
</feature>
<reference evidence="2 3" key="1">
    <citation type="submission" date="2014-11" db="EMBL/GenBank/DDBJ databases">
        <authorList>
            <person name="Zhu J."/>
            <person name="Qi W."/>
            <person name="Song R."/>
        </authorList>
    </citation>
    <scope>NUCLEOTIDE SEQUENCE [LARGE SCALE GENOMIC DNA]</scope>
</reference>
<dbReference type="VEuPathDB" id="CryptoDB:Vbra_6205"/>
<sequence>MCTPRTGAVLNCPGGDDTDVMEPRLEPPDAKAPKKHTFSGAAGLVRRVTHRLAKTVTTADTRKSTPAAGGGAKLRAAGGGGAEKGGGSGWRAALLGGMFLGRRRNRGGSSSVVEHAADRAAGGGGGGGGVKGLVREGEGEGGAGEEVAAAPPPSAPPAASSSPPVIYRASSEAVVVAQEHDHDSDLDSDSDTDYDGHPDVAEGFDGLLDAHLTQSMDRVMDDLLARGIDIDNELVAEPAAGGGGHGSGGGSYGYGNYGNYSSSSSRPDMALDLSRIRRPPSFEKVVVPSSDGKGVYEFSKTPDQSPRSRYTAPHTTTAAASSVDQTFAGRYFRRLLPKPNPLIDVGWPDRNSLEAERTTRANNLSDAIAICCIPHIPADEILEMDMCPPDLGSYTRVEEGGVWEPAVACSHPHVGMRAGEDCADLDVIAQVDREAQEAFKSLK</sequence>
<keyword evidence="3" id="KW-1185">Reference proteome</keyword>
<evidence type="ECO:0000256" key="1">
    <source>
        <dbReference type="SAM" id="MobiDB-lite"/>
    </source>
</evidence>
<dbReference type="Proteomes" id="UP000041254">
    <property type="component" value="Unassembled WGS sequence"/>
</dbReference>
<accession>A0A0G4GD59</accession>
<feature type="compositionally biased region" description="Gly residues" evidence="1">
    <location>
        <begin position="121"/>
        <end position="131"/>
    </location>
</feature>
<feature type="region of interest" description="Disordered" evidence="1">
    <location>
        <begin position="105"/>
        <end position="200"/>
    </location>
</feature>
<name>A0A0G4GD59_VITBC</name>
<feature type="compositionally biased region" description="Basic and acidic residues" evidence="1">
    <location>
        <begin position="21"/>
        <end position="32"/>
    </location>
</feature>
<feature type="region of interest" description="Disordered" evidence="1">
    <location>
        <begin position="1"/>
        <end position="88"/>
    </location>
</feature>
<feature type="region of interest" description="Disordered" evidence="1">
    <location>
        <begin position="293"/>
        <end position="317"/>
    </location>
</feature>
<evidence type="ECO:0000313" key="2">
    <source>
        <dbReference type="EMBL" id="CEM27190.1"/>
    </source>
</evidence>
<gene>
    <name evidence="2" type="ORF">Vbra_6205</name>
</gene>
<dbReference type="EMBL" id="CDMY01000631">
    <property type="protein sequence ID" value="CEM27190.1"/>
    <property type="molecule type" value="Genomic_DNA"/>
</dbReference>
<organism evidence="2 3">
    <name type="scientific">Vitrella brassicaformis (strain CCMP3155)</name>
    <dbReference type="NCBI Taxonomy" id="1169540"/>
    <lineage>
        <taxon>Eukaryota</taxon>
        <taxon>Sar</taxon>
        <taxon>Alveolata</taxon>
        <taxon>Colpodellida</taxon>
        <taxon>Vitrellaceae</taxon>
        <taxon>Vitrella</taxon>
    </lineage>
</organism>
<proteinExistence type="predicted"/>
<dbReference type="AlphaFoldDB" id="A0A0G4GD59"/>
<dbReference type="InParanoid" id="A0A0G4GD59"/>
<evidence type="ECO:0000313" key="3">
    <source>
        <dbReference type="Proteomes" id="UP000041254"/>
    </source>
</evidence>